<dbReference type="HOGENOM" id="CLU_073372_3_0_1"/>
<gene>
    <name evidence="2 4" type="primary">lys-9</name>
    <name evidence="4" type="ORF">C54C8.6</name>
    <name evidence="2" type="ORF">CELE_C54C8.6</name>
</gene>
<dbReference type="Proteomes" id="UP000001940">
    <property type="component" value="Chromosome I"/>
</dbReference>
<dbReference type="SMR" id="O02233"/>
<evidence type="ECO:0000313" key="2">
    <source>
        <dbReference type="EMBL" id="CAB05468.2"/>
    </source>
</evidence>
<dbReference type="OMA" id="ISCANYH"/>
<name>O02233_CAEEL</name>
<dbReference type="AGR" id="WB:WBGene00003098"/>
<evidence type="ECO:0000313" key="4">
    <source>
        <dbReference type="WormBase" id="C54C8.6"/>
    </source>
</evidence>
<dbReference type="CTD" id="183772"/>
<feature type="signal peptide" evidence="1">
    <location>
        <begin position="1"/>
        <end position="18"/>
    </location>
</feature>
<dbReference type="PhylomeDB" id="O02233"/>
<evidence type="ECO:0000313" key="3">
    <source>
        <dbReference type="Proteomes" id="UP000001940"/>
    </source>
</evidence>
<protein>
    <submittedName>
        <fullName evidence="2">Glycoside hydrolase family 25 protein</fullName>
    </submittedName>
</protein>
<proteinExistence type="predicted"/>
<dbReference type="SUPFAM" id="SSF51445">
    <property type="entry name" value="(Trans)glycosidases"/>
    <property type="match status" value="1"/>
</dbReference>
<dbReference type="PaxDb" id="6239-C54C8.6"/>
<dbReference type="GO" id="GO:0045087">
    <property type="term" value="P:innate immune response"/>
    <property type="evidence" value="ECO:0000318"/>
    <property type="project" value="GO_Central"/>
</dbReference>
<dbReference type="PANTHER" id="PTHR23208:SF14">
    <property type="entry name" value="GLYCOSIDE HYDROLASE FAMILY 25 PROTEIN-RELATED"/>
    <property type="match status" value="1"/>
</dbReference>
<dbReference type="Gene3D" id="3.20.20.80">
    <property type="entry name" value="Glycosidases"/>
    <property type="match status" value="1"/>
</dbReference>
<dbReference type="AlphaFoldDB" id="O02233"/>
<dbReference type="InParanoid" id="O02233"/>
<dbReference type="GO" id="GO:0007165">
    <property type="term" value="P:signal transduction"/>
    <property type="evidence" value="ECO:0000318"/>
    <property type="project" value="GO_Central"/>
</dbReference>
<dbReference type="WormBase" id="C54C8.6">
    <property type="protein sequence ID" value="CE46030"/>
    <property type="gene ID" value="WBGene00003098"/>
    <property type="gene designation" value="lys-9"/>
</dbReference>
<keyword evidence="1" id="KW-0732">Signal</keyword>
<dbReference type="InterPro" id="IPR051595">
    <property type="entry name" value="GH25_Enzymes"/>
</dbReference>
<evidence type="ECO:0000256" key="1">
    <source>
        <dbReference type="SAM" id="SignalP"/>
    </source>
</evidence>
<dbReference type="PANTHER" id="PTHR23208">
    <property type="entry name" value="LYSOZYME PROTEIN"/>
    <property type="match status" value="1"/>
</dbReference>
<dbReference type="InterPro" id="IPR017853">
    <property type="entry name" value="GH"/>
</dbReference>
<keyword evidence="3" id="KW-1185">Reference proteome</keyword>
<dbReference type="GeneID" id="183772"/>
<dbReference type="PROSITE" id="PS51257">
    <property type="entry name" value="PROKAR_LIPOPROTEIN"/>
    <property type="match status" value="1"/>
</dbReference>
<dbReference type="EMBL" id="BX284601">
    <property type="protein sequence ID" value="CAB05468.2"/>
    <property type="molecule type" value="Genomic_DNA"/>
</dbReference>
<dbReference type="GO" id="GO:0016787">
    <property type="term" value="F:hydrolase activity"/>
    <property type="evidence" value="ECO:0007669"/>
    <property type="project" value="UniProtKB-KW"/>
</dbReference>
<feature type="chain" id="PRO_5004156708" evidence="1">
    <location>
        <begin position="19"/>
        <end position="223"/>
    </location>
</feature>
<sequence length="223" mass="24783">MLAKVFHLLASVLSISCANYHKAVDVPQDITQDEGHCLWKDNNDITFINTLTSSGLFDSTAPRVFKNLVNYGGDMWFYMKPYPSNGKSGSQQMENVYQGLKSAQIKFSHITVHIGDPQLWSSGSDANTISKDLIQRADQHGISVQFFTSQSNWHSITNNNRSFSSYKLWWAHTNGAGNGGATSPNFEGFVSFGGWTSSSLVGKEYARQVQECGVTVNKYVYVK</sequence>
<reference evidence="2 3" key="1">
    <citation type="journal article" date="1998" name="Science">
        <title>Genome sequence of the nematode C. elegans: a platform for investigating biology.</title>
        <authorList>
            <consortium name="The C. elegans sequencing consortium"/>
            <person name="Sulson J.E."/>
            <person name="Waterston R."/>
        </authorList>
    </citation>
    <scope>NUCLEOTIDE SEQUENCE [LARGE SCALE GENOMIC DNA]</scope>
    <source>
        <strain evidence="2 3">Bristol N2</strain>
    </source>
</reference>
<keyword evidence="2" id="KW-0378">Hydrolase</keyword>
<dbReference type="RefSeq" id="NP_493161.2">
    <property type="nucleotide sequence ID" value="NM_060760.2"/>
</dbReference>
<dbReference type="UCSC" id="C54C8.6">
    <property type="organism name" value="c. elegans"/>
</dbReference>
<dbReference type="KEGG" id="cel:CELE_C54C8.6"/>
<accession>O02233</accession>
<organism evidence="2 3">
    <name type="scientific">Caenorhabditis elegans</name>
    <dbReference type="NCBI Taxonomy" id="6239"/>
    <lineage>
        <taxon>Eukaryota</taxon>
        <taxon>Metazoa</taxon>
        <taxon>Ecdysozoa</taxon>
        <taxon>Nematoda</taxon>
        <taxon>Chromadorea</taxon>
        <taxon>Rhabditida</taxon>
        <taxon>Rhabditina</taxon>
        <taxon>Rhabditomorpha</taxon>
        <taxon>Rhabditoidea</taxon>
        <taxon>Rhabditidae</taxon>
        <taxon>Peloderinae</taxon>
        <taxon>Caenorhabditis</taxon>
    </lineage>
</organism>
<dbReference type="STRING" id="6239.C54C8.6.1"/>